<keyword evidence="1" id="KW-1133">Transmembrane helix</keyword>
<proteinExistence type="predicted"/>
<dbReference type="RefSeq" id="WP_015738655.1">
    <property type="nucleotide sequence ID" value="NC_013385.1"/>
</dbReference>
<evidence type="ECO:0000313" key="3">
    <source>
        <dbReference type="Proteomes" id="UP000002620"/>
    </source>
</evidence>
<protein>
    <submittedName>
        <fullName evidence="2">Uncharacterized protein</fullName>
    </submittedName>
</protein>
<keyword evidence="1" id="KW-0812">Transmembrane</keyword>
<dbReference type="STRING" id="429009.Adeg_0629"/>
<accession>C9RC00</accession>
<reference evidence="2 3" key="1">
    <citation type="submission" date="2009-10" db="EMBL/GenBank/DDBJ databases">
        <title>Complete sequence of chromosome of Ammonifex degensii KC4.</title>
        <authorList>
            <consortium name="US DOE Joint Genome Institute"/>
            <person name="Kerfeld C."/>
            <person name="Goodner B."/>
            <person name="Huber H."/>
            <person name="Stetter K."/>
            <person name="Lucas S."/>
            <person name="Copeland A."/>
            <person name="Lapidus A."/>
            <person name="Glavina del Rio T."/>
            <person name="Dalin E."/>
            <person name="Tice H."/>
            <person name="Bruce D."/>
            <person name="Goodwin L."/>
            <person name="Pitluck S."/>
            <person name="Saunders E."/>
            <person name="Brettin T."/>
            <person name="Detter J.C."/>
            <person name="Han C."/>
            <person name="Larimer F."/>
            <person name="Land M."/>
            <person name="Hauser L."/>
            <person name="Kyrpides N."/>
            <person name="Ovchinnikova G."/>
            <person name="Richardson P."/>
        </authorList>
    </citation>
    <scope>NUCLEOTIDE SEQUENCE [LARGE SCALE GENOMIC DNA]</scope>
    <source>
        <strain evidence="3">DSM 10501 / KC4</strain>
    </source>
</reference>
<keyword evidence="3" id="KW-1185">Reference proteome</keyword>
<organism evidence="2 3">
    <name type="scientific">Ammonifex degensii (strain DSM 10501 / KC4)</name>
    <dbReference type="NCBI Taxonomy" id="429009"/>
    <lineage>
        <taxon>Bacteria</taxon>
        <taxon>Bacillati</taxon>
        <taxon>Bacillota</taxon>
        <taxon>Clostridia</taxon>
        <taxon>Thermoanaerobacterales</taxon>
        <taxon>Thermoanaerobacteraceae</taxon>
        <taxon>Ammonifex</taxon>
    </lineage>
</organism>
<dbReference type="OrthoDB" id="1724235at2"/>
<feature type="transmembrane region" description="Helical" evidence="1">
    <location>
        <begin position="35"/>
        <end position="57"/>
    </location>
</feature>
<dbReference type="HOGENOM" id="CLU_1965932_0_0_9"/>
<dbReference type="KEGG" id="adg:Adeg_0629"/>
<sequence length="127" mass="14548">MRDYFRRISYFSTLAWPIAIALVIAFLAVTHPHWPRAWCIAAFLAALIVLPGVLLALKLGSTPIVKEKVVFLWGRAPGIIAVRRENGEEDRFYHREIFVHFVEGKIKEGDLLSLHLLDKDIVGWEKL</sequence>
<dbReference type="EMBL" id="CP001785">
    <property type="protein sequence ID" value="ACX51777.1"/>
    <property type="molecule type" value="Genomic_DNA"/>
</dbReference>
<gene>
    <name evidence="2" type="ordered locus">Adeg_0629</name>
</gene>
<dbReference type="AlphaFoldDB" id="C9RC00"/>
<evidence type="ECO:0000256" key="1">
    <source>
        <dbReference type="SAM" id="Phobius"/>
    </source>
</evidence>
<feature type="transmembrane region" description="Helical" evidence="1">
    <location>
        <begin position="7"/>
        <end position="29"/>
    </location>
</feature>
<dbReference type="eggNOG" id="ENOG502ZEG3">
    <property type="taxonomic scope" value="Bacteria"/>
</dbReference>
<dbReference type="Proteomes" id="UP000002620">
    <property type="component" value="Chromosome"/>
</dbReference>
<evidence type="ECO:0000313" key="2">
    <source>
        <dbReference type="EMBL" id="ACX51777.1"/>
    </source>
</evidence>
<keyword evidence="1" id="KW-0472">Membrane</keyword>
<name>C9RC00_AMMDK</name>